<reference evidence="1" key="1">
    <citation type="journal article" date="2023" name="Mol. Phylogenet. Evol.">
        <title>Genome-scale phylogeny and comparative genomics of the fungal order Sordariales.</title>
        <authorList>
            <person name="Hensen N."/>
            <person name="Bonometti L."/>
            <person name="Westerberg I."/>
            <person name="Brannstrom I.O."/>
            <person name="Guillou S."/>
            <person name="Cros-Aarteil S."/>
            <person name="Calhoun S."/>
            <person name="Haridas S."/>
            <person name="Kuo A."/>
            <person name="Mondo S."/>
            <person name="Pangilinan J."/>
            <person name="Riley R."/>
            <person name="LaButti K."/>
            <person name="Andreopoulos B."/>
            <person name="Lipzen A."/>
            <person name="Chen C."/>
            <person name="Yan M."/>
            <person name="Daum C."/>
            <person name="Ng V."/>
            <person name="Clum A."/>
            <person name="Steindorff A."/>
            <person name="Ohm R.A."/>
            <person name="Martin F."/>
            <person name="Silar P."/>
            <person name="Natvig D.O."/>
            <person name="Lalanne C."/>
            <person name="Gautier V."/>
            <person name="Ament-Velasquez S.L."/>
            <person name="Kruys A."/>
            <person name="Hutchinson M.I."/>
            <person name="Powell A.J."/>
            <person name="Barry K."/>
            <person name="Miller A.N."/>
            <person name="Grigoriev I.V."/>
            <person name="Debuchy R."/>
            <person name="Gladieux P."/>
            <person name="Hiltunen Thoren M."/>
            <person name="Johannesson H."/>
        </authorList>
    </citation>
    <scope>NUCLEOTIDE SEQUENCE</scope>
    <source>
        <strain evidence="1">CBS 508.74</strain>
    </source>
</reference>
<dbReference type="Proteomes" id="UP001302812">
    <property type="component" value="Unassembled WGS sequence"/>
</dbReference>
<dbReference type="Pfam" id="PF20174">
    <property type="entry name" value="DUF6540"/>
    <property type="match status" value="1"/>
</dbReference>
<evidence type="ECO:0000313" key="2">
    <source>
        <dbReference type="Proteomes" id="UP001302812"/>
    </source>
</evidence>
<keyword evidence="2" id="KW-1185">Reference proteome</keyword>
<dbReference type="AlphaFoldDB" id="A0AAN6QFS9"/>
<dbReference type="GeneID" id="89940050"/>
<protein>
    <submittedName>
        <fullName evidence="1">Uncharacterized protein</fullName>
    </submittedName>
</protein>
<accession>A0AAN6QFS9</accession>
<evidence type="ECO:0000313" key="1">
    <source>
        <dbReference type="EMBL" id="KAK4109374.1"/>
    </source>
</evidence>
<dbReference type="EMBL" id="MU853357">
    <property type="protein sequence ID" value="KAK4109374.1"/>
    <property type="molecule type" value="Genomic_DNA"/>
</dbReference>
<comment type="caution">
    <text evidence="1">The sequence shown here is derived from an EMBL/GenBank/DDBJ whole genome shotgun (WGS) entry which is preliminary data.</text>
</comment>
<gene>
    <name evidence="1" type="ORF">N656DRAFT_783309</name>
</gene>
<dbReference type="InterPro" id="IPR046670">
    <property type="entry name" value="DUF6540"/>
</dbReference>
<reference evidence="1" key="2">
    <citation type="submission" date="2023-05" db="EMBL/GenBank/DDBJ databases">
        <authorList>
            <consortium name="Lawrence Berkeley National Laboratory"/>
            <person name="Steindorff A."/>
            <person name="Hensen N."/>
            <person name="Bonometti L."/>
            <person name="Westerberg I."/>
            <person name="Brannstrom I.O."/>
            <person name="Guillou S."/>
            <person name="Cros-Aarteil S."/>
            <person name="Calhoun S."/>
            <person name="Haridas S."/>
            <person name="Kuo A."/>
            <person name="Mondo S."/>
            <person name="Pangilinan J."/>
            <person name="Riley R."/>
            <person name="Labutti K."/>
            <person name="Andreopoulos B."/>
            <person name="Lipzen A."/>
            <person name="Chen C."/>
            <person name="Yanf M."/>
            <person name="Daum C."/>
            <person name="Ng V."/>
            <person name="Clum A."/>
            <person name="Ohm R."/>
            <person name="Martin F."/>
            <person name="Silar P."/>
            <person name="Natvig D."/>
            <person name="Lalanne C."/>
            <person name="Gautier V."/>
            <person name="Ament-Velasquez S.L."/>
            <person name="Kruys A."/>
            <person name="Hutchinson M.I."/>
            <person name="Powell A.J."/>
            <person name="Barry K."/>
            <person name="Miller A.N."/>
            <person name="Grigoriev I.V."/>
            <person name="Debuchy R."/>
            <person name="Gladieux P."/>
            <person name="Thoren M.H."/>
            <person name="Johannesson H."/>
        </authorList>
    </citation>
    <scope>NUCLEOTIDE SEQUENCE</scope>
    <source>
        <strain evidence="1">CBS 508.74</strain>
    </source>
</reference>
<name>A0AAN6QFS9_9PEZI</name>
<dbReference type="RefSeq" id="XP_064666944.1">
    <property type="nucleotide sequence ID" value="XM_064815925.1"/>
</dbReference>
<proteinExistence type="predicted"/>
<sequence length="131" mass="13951">MSSRPVYLFVYGRTSRTRGHFAIFVPNASDVGKTPSKTETCKGTVIHVVGNPMAGFFHEFKRNYNTYASKSLGTVVLLGYIQESLHVDPSSSAFSTDVVALGSLDAAALQVPAPGQSDVRAPVDGVSVPFV</sequence>
<organism evidence="1 2">
    <name type="scientific">Canariomyces notabilis</name>
    <dbReference type="NCBI Taxonomy" id="2074819"/>
    <lineage>
        <taxon>Eukaryota</taxon>
        <taxon>Fungi</taxon>
        <taxon>Dikarya</taxon>
        <taxon>Ascomycota</taxon>
        <taxon>Pezizomycotina</taxon>
        <taxon>Sordariomycetes</taxon>
        <taxon>Sordariomycetidae</taxon>
        <taxon>Sordariales</taxon>
        <taxon>Chaetomiaceae</taxon>
        <taxon>Canariomyces</taxon>
    </lineage>
</organism>